<organism evidence="13 14">
    <name type="scientific">Lingula anatina</name>
    <name type="common">Brachiopod</name>
    <name type="synonym">Lingula unguis</name>
    <dbReference type="NCBI Taxonomy" id="7574"/>
    <lineage>
        <taxon>Eukaryota</taxon>
        <taxon>Metazoa</taxon>
        <taxon>Spiralia</taxon>
        <taxon>Lophotrochozoa</taxon>
        <taxon>Brachiopoda</taxon>
        <taxon>Linguliformea</taxon>
        <taxon>Lingulata</taxon>
        <taxon>Lingulida</taxon>
        <taxon>Linguloidea</taxon>
        <taxon>Lingulidae</taxon>
        <taxon>Lingula</taxon>
    </lineage>
</organism>
<dbReference type="GO" id="GO:0060170">
    <property type="term" value="C:ciliary membrane"/>
    <property type="evidence" value="ECO:0007669"/>
    <property type="project" value="TreeGrafter"/>
</dbReference>
<evidence type="ECO:0000313" key="14">
    <source>
        <dbReference type="RefSeq" id="XP_013388015.1"/>
    </source>
</evidence>
<evidence type="ECO:0000256" key="6">
    <source>
        <dbReference type="ARBA" id="ARBA00022989"/>
    </source>
</evidence>
<comment type="subcellular location">
    <subcellularLocation>
        <location evidence="2">Cell membrane</location>
        <topology evidence="2">Single-pass membrane protein</topology>
    </subcellularLocation>
    <subcellularLocation>
        <location evidence="1">Cytoplasm</location>
        <location evidence="1">Cytoskeleton</location>
        <location evidence="1">Cilium basal body</location>
    </subcellularLocation>
</comment>
<evidence type="ECO:0000256" key="11">
    <source>
        <dbReference type="SAM" id="MobiDB-lite"/>
    </source>
</evidence>
<dbReference type="KEGG" id="lak:106157059"/>
<feature type="compositionally biased region" description="Basic and acidic residues" evidence="11">
    <location>
        <begin position="475"/>
        <end position="506"/>
    </location>
</feature>
<feature type="coiled-coil region" evidence="10">
    <location>
        <begin position="226"/>
        <end position="272"/>
    </location>
</feature>
<keyword evidence="13" id="KW-1185">Reference proteome</keyword>
<name>A0A1S3HPQ6_LINAN</name>
<evidence type="ECO:0000256" key="4">
    <source>
        <dbReference type="ARBA" id="ARBA00022490"/>
    </source>
</evidence>
<sequence>MSGTCVSITIDQEQDTWEADNLWIGLAFLLGFIVGAAIAGACAKVCIKSWSKKKQQDAKERQMLLQYDNTFSGAPQEEDDEEEVIEVVTYEVVDPYAQASDKGMTEALVQSNSEAAEVKLGEQDLAAILSMENEMIQQRANSFAYLLQILLNQLVTAGRVAAETVPTLILMVQTDLMQAMEISLQEVKEEEKKLRADPKLADKPEELNQQIDALHPKMLQKMLSYINKEEEKVREELRKLPELKEDDVEAILTKLTEDVTRAEEKFKEEQARQALYLEDRMARRRENAARLLEKKAEKTDDIKTQVESFDATLTNMVENGQLIERQKDELMKEYLENLEKAQTEYQTEVAQNEQKLAERLRKLREKKMNELHKQQAQEKEEFLKKAGNSQKAVPFINAYAEMVEKQHMDREMLAEELDKQEVEEMETEEVNLQERINEKLEKEKENFMERLETKAELTEADVKKVLRLHQQQMEHVNRERAEEKNKANAKLQEKLAQRKQKAEENQQKAAAEQQALEEHQEKMINQVLETQMDLSEEEKDRIMKEHKKNVQTLSSQQQLSRLRQQKQLEQKMSQRKAKLAEMKEKKQNMRADEKQKIQDELDKQIAVEEQRIKEEEQKALDDLKKQRDQELEAALKLQADHLSKTIGRLQVGQARRKAIIEKQDQTIQELEEQLAKKIATGGKASDGVDTILQSHYKNVQQLQEQVSADKKRMEQKLRERLEAKRLKRETEVEEEVDKEVQKELTEIQKRGAGKATAILTQMMIDQKHKQAKAKLEQELQQDLEKQQQQINEELEQELKNQLEEQRKQLLHQIAAASNLSRDEINDLVEMAMSDAGASEKQKSALAKELRLGAKKAKTQLGIEDETR</sequence>
<keyword evidence="8" id="KW-0206">Cytoskeleton</keyword>
<evidence type="ECO:0000256" key="8">
    <source>
        <dbReference type="ARBA" id="ARBA00023212"/>
    </source>
</evidence>
<dbReference type="PANTHER" id="PTHR16795">
    <property type="entry name" value="LIMBIN/ELLIS-VAN CREVELD PROTEIN"/>
    <property type="match status" value="1"/>
</dbReference>
<proteinExistence type="predicted"/>
<feature type="coiled-coil region" evidence="10">
    <location>
        <begin position="765"/>
        <end position="819"/>
    </location>
</feature>
<evidence type="ECO:0000313" key="13">
    <source>
        <dbReference type="Proteomes" id="UP000085678"/>
    </source>
</evidence>
<dbReference type="GO" id="GO:0098797">
    <property type="term" value="C:plasma membrane protein complex"/>
    <property type="evidence" value="ECO:0007669"/>
    <property type="project" value="TreeGrafter"/>
</dbReference>
<keyword evidence="6 12" id="KW-1133">Transmembrane helix</keyword>
<keyword evidence="7 12" id="KW-0472">Membrane</keyword>
<keyword evidence="9" id="KW-0966">Cell projection</keyword>
<dbReference type="GeneID" id="106157059"/>
<dbReference type="InParanoid" id="A0A1S3HPQ6"/>
<feature type="transmembrane region" description="Helical" evidence="12">
    <location>
        <begin position="22"/>
        <end position="47"/>
    </location>
</feature>
<feature type="region of interest" description="Disordered" evidence="11">
    <location>
        <begin position="547"/>
        <end position="597"/>
    </location>
</feature>
<reference evidence="14" key="1">
    <citation type="submission" date="2025-08" db="UniProtKB">
        <authorList>
            <consortium name="RefSeq"/>
        </authorList>
    </citation>
    <scope>IDENTIFICATION</scope>
    <source>
        <tissue evidence="14">Gonads</tissue>
    </source>
</reference>
<evidence type="ECO:0000256" key="7">
    <source>
        <dbReference type="ARBA" id="ARBA00023136"/>
    </source>
</evidence>
<evidence type="ECO:0000256" key="3">
    <source>
        <dbReference type="ARBA" id="ARBA00022475"/>
    </source>
</evidence>
<dbReference type="AlphaFoldDB" id="A0A1S3HPQ6"/>
<dbReference type="RefSeq" id="XP_013388015.1">
    <property type="nucleotide sequence ID" value="XM_013532561.1"/>
</dbReference>
<keyword evidence="5 12" id="KW-0812">Transmembrane</keyword>
<dbReference type="InterPro" id="IPR026501">
    <property type="entry name" value="Limbin/EVC"/>
</dbReference>
<feature type="region of interest" description="Disordered" evidence="11">
    <location>
        <begin position="474"/>
        <end position="521"/>
    </location>
</feature>
<feature type="coiled-coil region" evidence="10">
    <location>
        <begin position="324"/>
        <end position="380"/>
    </location>
</feature>
<keyword evidence="4" id="KW-0963">Cytoplasm</keyword>
<dbReference type="OrthoDB" id="5977401at2759"/>
<evidence type="ECO:0000256" key="5">
    <source>
        <dbReference type="ARBA" id="ARBA00022692"/>
    </source>
</evidence>
<evidence type="ECO:0000256" key="12">
    <source>
        <dbReference type="SAM" id="Phobius"/>
    </source>
</evidence>
<evidence type="ECO:0000256" key="9">
    <source>
        <dbReference type="ARBA" id="ARBA00023273"/>
    </source>
</evidence>
<keyword evidence="3" id="KW-1003">Cell membrane</keyword>
<feature type="compositionally biased region" description="Low complexity" evidence="11">
    <location>
        <begin position="551"/>
        <end position="571"/>
    </location>
</feature>
<accession>A0A1S3HPQ6</accession>
<gene>
    <name evidence="14" type="primary">LOC106157059</name>
</gene>
<feature type="compositionally biased region" description="Basic and acidic residues" evidence="11">
    <location>
        <begin position="578"/>
        <end position="597"/>
    </location>
</feature>
<dbReference type="PANTHER" id="PTHR16795:SF13">
    <property type="entry name" value="EVC COMPLEX MEMBER EVC"/>
    <property type="match status" value="1"/>
</dbReference>
<keyword evidence="10" id="KW-0175">Coiled coil</keyword>
<evidence type="ECO:0000256" key="2">
    <source>
        <dbReference type="ARBA" id="ARBA00004162"/>
    </source>
</evidence>
<dbReference type="Proteomes" id="UP000085678">
    <property type="component" value="Unplaced"/>
</dbReference>
<evidence type="ECO:0000256" key="1">
    <source>
        <dbReference type="ARBA" id="ARBA00004120"/>
    </source>
</evidence>
<protein>
    <submittedName>
        <fullName evidence="14">Trichohyalin-like</fullName>
    </submittedName>
</protein>
<evidence type="ECO:0000256" key="10">
    <source>
        <dbReference type="SAM" id="Coils"/>
    </source>
</evidence>
<dbReference type="GO" id="GO:0007224">
    <property type="term" value="P:smoothened signaling pathway"/>
    <property type="evidence" value="ECO:0007669"/>
    <property type="project" value="InterPro"/>
</dbReference>